<dbReference type="Proteomes" id="UP001597483">
    <property type="component" value="Unassembled WGS sequence"/>
</dbReference>
<accession>A0ABW5H661</accession>
<evidence type="ECO:0008006" key="3">
    <source>
        <dbReference type="Google" id="ProtNLM"/>
    </source>
</evidence>
<proteinExistence type="predicted"/>
<organism evidence="1 2">
    <name type="scientific">Amycolatopsis silviterrae</name>
    <dbReference type="NCBI Taxonomy" id="1656914"/>
    <lineage>
        <taxon>Bacteria</taxon>
        <taxon>Bacillati</taxon>
        <taxon>Actinomycetota</taxon>
        <taxon>Actinomycetes</taxon>
        <taxon>Pseudonocardiales</taxon>
        <taxon>Pseudonocardiaceae</taxon>
        <taxon>Amycolatopsis</taxon>
    </lineage>
</organism>
<name>A0ABW5H661_9PSEU</name>
<comment type="caution">
    <text evidence="1">The sequence shown here is derived from an EMBL/GenBank/DDBJ whole genome shotgun (WGS) entry which is preliminary data.</text>
</comment>
<sequence length="107" mass="11433">MYIYARRRSLAFSGKQVTIKAAIKDGLFGANKRHSFAVSRISGVSNTEPGAFSPGCLKFKVTGASTAVLENPAAGGDKADLCTFYYSSSDKKKVRQLVEAIKAAIPK</sequence>
<evidence type="ECO:0000313" key="1">
    <source>
        <dbReference type="EMBL" id="MFD2468395.1"/>
    </source>
</evidence>
<protein>
    <recommendedName>
        <fullName evidence="3">DUF4429 domain-containing protein</fullName>
    </recommendedName>
</protein>
<reference evidence="2" key="1">
    <citation type="journal article" date="2019" name="Int. J. Syst. Evol. Microbiol.">
        <title>The Global Catalogue of Microorganisms (GCM) 10K type strain sequencing project: providing services to taxonomists for standard genome sequencing and annotation.</title>
        <authorList>
            <consortium name="The Broad Institute Genomics Platform"/>
            <consortium name="The Broad Institute Genome Sequencing Center for Infectious Disease"/>
            <person name="Wu L."/>
            <person name="Ma J."/>
        </authorList>
    </citation>
    <scope>NUCLEOTIDE SEQUENCE [LARGE SCALE GENOMIC DNA]</scope>
    <source>
        <strain evidence="2">CGMCC 4.7641</strain>
    </source>
</reference>
<dbReference type="EMBL" id="JBHUKS010000008">
    <property type="protein sequence ID" value="MFD2468395.1"/>
    <property type="molecule type" value="Genomic_DNA"/>
</dbReference>
<evidence type="ECO:0000313" key="2">
    <source>
        <dbReference type="Proteomes" id="UP001597483"/>
    </source>
</evidence>
<gene>
    <name evidence="1" type="ORF">ACFSVL_13455</name>
</gene>
<dbReference type="RefSeq" id="WP_378303923.1">
    <property type="nucleotide sequence ID" value="NZ_JBHUKS010000008.1"/>
</dbReference>
<keyword evidence="2" id="KW-1185">Reference proteome</keyword>